<feature type="region of interest" description="Disordered" evidence="1">
    <location>
        <begin position="296"/>
        <end position="332"/>
    </location>
</feature>
<dbReference type="AlphaFoldDB" id="A0A0H3M0Q4"/>
<gene>
    <name evidence="2" type="ordered locus">ERWE_CDS_02410</name>
</gene>
<dbReference type="EMBL" id="CR925678">
    <property type="protein sequence ID" value="CAI26735.1"/>
    <property type="molecule type" value="Genomic_DNA"/>
</dbReference>
<protein>
    <submittedName>
        <fullName evidence="2">Uncharacterized protein</fullName>
    </submittedName>
</protein>
<evidence type="ECO:0000313" key="2">
    <source>
        <dbReference type="EMBL" id="CAI26735.1"/>
    </source>
</evidence>
<sequence>MLYRLKRCFFMSHGILALKNFSLSQLRNTLYPECRNGYQAWLDLPRSTIRINNSLVQFDQVIQDYELHNPFLQNNDYRNVLHTILQQTIFENSGIIVKPSLIDELITLLHQACLHGTLYTSIMSNIARDVQDIPENHNTNPIAALNNFSTHIVVLSPDKLYVKYSEQVSIKDASQSNIMYDGINGEISFNITSNSTGVVSYHDANINVLLPQSLARVLLQRVLIRLSNICARIRSFVHRQCNDLTRHSNQEEGICRIADTSEGGVLLLSTPSNTEFTTVTSKDILQQKEAVGAYGISNDNQNESPEQPQHCLSSTTTQDVSTRFPEQQSRSL</sequence>
<proteinExistence type="predicted"/>
<reference evidence="2 3" key="1">
    <citation type="journal article" date="2006" name="J. Bacteriol.">
        <title>Comparative genomic analysis of three strains of Ehrlichia ruminantium reveals an active process of genome size plasticity.</title>
        <authorList>
            <person name="Frutos R."/>
            <person name="Viari A."/>
            <person name="Ferraz C."/>
            <person name="Morgat A."/>
            <person name="Eychenie S."/>
            <person name="Kandassami Y."/>
            <person name="Chantal I."/>
            <person name="Bensaid A."/>
            <person name="Coissac E."/>
            <person name="Vachiery N."/>
            <person name="Demaille J."/>
            <person name="Martinez D."/>
        </authorList>
    </citation>
    <scope>NUCLEOTIDE SEQUENCE [LARGE SCALE GENOMIC DNA]</scope>
    <source>
        <strain evidence="2 3">Welgevonden</strain>
    </source>
</reference>
<dbReference type="HOGENOM" id="CLU_836103_0_0_5"/>
<dbReference type="Proteomes" id="UP000001021">
    <property type="component" value="Chromosome"/>
</dbReference>
<evidence type="ECO:0000256" key="1">
    <source>
        <dbReference type="SAM" id="MobiDB-lite"/>
    </source>
</evidence>
<feature type="compositionally biased region" description="Polar residues" evidence="1">
    <location>
        <begin position="297"/>
        <end position="332"/>
    </location>
</feature>
<keyword evidence="3" id="KW-1185">Reference proteome</keyword>
<name>A0A0H3M0Q4_EHRRW</name>
<organism evidence="2 3">
    <name type="scientific">Ehrlichia ruminantium (strain Welgevonden)</name>
    <dbReference type="NCBI Taxonomy" id="254945"/>
    <lineage>
        <taxon>Bacteria</taxon>
        <taxon>Pseudomonadati</taxon>
        <taxon>Pseudomonadota</taxon>
        <taxon>Alphaproteobacteria</taxon>
        <taxon>Rickettsiales</taxon>
        <taxon>Anaplasmataceae</taxon>
        <taxon>Ehrlichia</taxon>
    </lineage>
</organism>
<evidence type="ECO:0000313" key="3">
    <source>
        <dbReference type="Proteomes" id="UP000001021"/>
    </source>
</evidence>
<dbReference type="KEGG" id="erw:ERWE_CDS_02410"/>
<accession>A0A0H3M0Q4</accession>
<dbReference type="KEGG" id="eru:Erum2380"/>